<reference evidence="1 2" key="1">
    <citation type="submission" date="2019-08" db="EMBL/GenBank/DDBJ databases">
        <title>Whole genome of Aphis craccivora.</title>
        <authorList>
            <person name="Voronova N.V."/>
            <person name="Shulinski R.S."/>
            <person name="Bandarenka Y.V."/>
            <person name="Zhorov D.G."/>
            <person name="Warner D."/>
        </authorList>
    </citation>
    <scope>NUCLEOTIDE SEQUENCE [LARGE SCALE GENOMIC DNA]</scope>
    <source>
        <strain evidence="1">180601</strain>
        <tissue evidence="1">Whole Body</tissue>
    </source>
</reference>
<dbReference type="AlphaFoldDB" id="A0A6G0VMT5"/>
<dbReference type="EMBL" id="VUJU01015758">
    <property type="protein sequence ID" value="KAF0692201.1"/>
    <property type="molecule type" value="Genomic_DNA"/>
</dbReference>
<accession>A0A6G0VMT5</accession>
<sequence length="74" mass="8721">FHSGHPNIFILVDTLLGIQSDTYIKFRSKAKRPYKSTLEKEKFLREQTNKYINKQICSFVFFKSVSFKFLPASI</sequence>
<gene>
    <name evidence="1" type="ORF">FWK35_00038734</name>
</gene>
<dbReference type="OrthoDB" id="6617361at2759"/>
<proteinExistence type="predicted"/>
<protein>
    <submittedName>
        <fullName evidence="1">MULE domain-containing protein</fullName>
    </submittedName>
</protein>
<feature type="non-terminal residue" evidence="1">
    <location>
        <position position="1"/>
    </location>
</feature>
<comment type="caution">
    <text evidence="1">The sequence shown here is derived from an EMBL/GenBank/DDBJ whole genome shotgun (WGS) entry which is preliminary data.</text>
</comment>
<organism evidence="1 2">
    <name type="scientific">Aphis craccivora</name>
    <name type="common">Cowpea aphid</name>
    <dbReference type="NCBI Taxonomy" id="307492"/>
    <lineage>
        <taxon>Eukaryota</taxon>
        <taxon>Metazoa</taxon>
        <taxon>Ecdysozoa</taxon>
        <taxon>Arthropoda</taxon>
        <taxon>Hexapoda</taxon>
        <taxon>Insecta</taxon>
        <taxon>Pterygota</taxon>
        <taxon>Neoptera</taxon>
        <taxon>Paraneoptera</taxon>
        <taxon>Hemiptera</taxon>
        <taxon>Sternorrhyncha</taxon>
        <taxon>Aphidomorpha</taxon>
        <taxon>Aphidoidea</taxon>
        <taxon>Aphididae</taxon>
        <taxon>Aphidini</taxon>
        <taxon>Aphis</taxon>
        <taxon>Aphis</taxon>
    </lineage>
</organism>
<evidence type="ECO:0000313" key="2">
    <source>
        <dbReference type="Proteomes" id="UP000478052"/>
    </source>
</evidence>
<name>A0A6G0VMT5_APHCR</name>
<keyword evidence="2" id="KW-1185">Reference proteome</keyword>
<dbReference type="Proteomes" id="UP000478052">
    <property type="component" value="Unassembled WGS sequence"/>
</dbReference>
<evidence type="ECO:0000313" key="1">
    <source>
        <dbReference type="EMBL" id="KAF0692201.1"/>
    </source>
</evidence>